<feature type="signal peptide" evidence="3">
    <location>
        <begin position="1"/>
        <end position="30"/>
    </location>
</feature>
<evidence type="ECO:0000259" key="4">
    <source>
        <dbReference type="Pfam" id="PF00326"/>
    </source>
</evidence>
<dbReference type="EMBL" id="JABBGM010000002">
    <property type="protein sequence ID" value="NML93342.1"/>
    <property type="molecule type" value="Genomic_DNA"/>
</dbReference>
<feature type="domain" description="Peptidase S9 prolyl oligopeptidase catalytic" evidence="4">
    <location>
        <begin position="471"/>
        <end position="675"/>
    </location>
</feature>
<feature type="chain" id="PRO_5031567212" evidence="3">
    <location>
        <begin position="31"/>
        <end position="676"/>
    </location>
</feature>
<comment type="caution">
    <text evidence="5">The sequence shown here is derived from an EMBL/GenBank/DDBJ whole genome shotgun (WGS) entry which is preliminary data.</text>
</comment>
<evidence type="ECO:0000313" key="6">
    <source>
        <dbReference type="Proteomes" id="UP000583556"/>
    </source>
</evidence>
<reference evidence="5 6" key="1">
    <citation type="submission" date="2020-04" db="EMBL/GenBank/DDBJ databases">
        <title>Novosphingobium sp. TW-4 isolated from soil.</title>
        <authorList>
            <person name="Dahal R.H."/>
            <person name="Chaudhary D.K."/>
        </authorList>
    </citation>
    <scope>NUCLEOTIDE SEQUENCE [LARGE SCALE GENOMIC DNA]</scope>
    <source>
        <strain evidence="5 6">TW-4</strain>
    </source>
</reference>
<sequence length="676" mass="72113">MRRSGAGLRVALALGAAATGLSGLAGLALAAEAPRPITIDDIMAVKRLSALQCSADGRSALYTVNSVDAKKDKRRDAVWLASLTGGEPLRLTGEDESSSAPAFSPDGRWISFLSKRGDDKLAQLWLLDRRGGEARKLGEVKGDILDYRWSPDSRTILLTKTDPVPDGPEDDKDRPRPVVVDDVLFKRDGSGFLVAESHSHLHALDVASGKATQLTPSGASDESAAEWSPDGSRIAYFVDHAMDPAAPATQWLYVMPASGGPARLVAKVPGVAGQALIWSADGRTISHLIGTASPKVAQYAQPHLARTDVATGQTQLVSSTDNLFVSQPVAMTGGRIAVIVSEDRRELPAIVDRSGKLQRVSDGALGVTVQCGEEAGSAGRAVIASSDTAPAEVYALAGGKLRALTSHNAALAQKIAWAPVRDFSTKASDGNDVHGMVTLPAGYAAGRRYPTVLWIHGGPNGQDAHGTDGYSLMRQWLSAQGYAVLSVNYRGSSGRGDAYAHTLAADWGNKDVLDLHTAVDWAVSSGLADPDRLGVGGWSYGGILTDFLIVRDNRFKAAFSGAGEGNILALFGVDEYVQQYAQEIGAPWERPDLWIKFSEPLLKADRIKTPTLFMGGTADDNVPIAGGQQMYQALRLLGVPTQLVAYPDETHGLVRPSFQRDRLERFAAWYARYLKR</sequence>
<dbReference type="GO" id="GO:0004252">
    <property type="term" value="F:serine-type endopeptidase activity"/>
    <property type="evidence" value="ECO:0007669"/>
    <property type="project" value="TreeGrafter"/>
</dbReference>
<protein>
    <submittedName>
        <fullName evidence="5">S9 family peptidase</fullName>
    </submittedName>
</protein>
<keyword evidence="2" id="KW-0720">Serine protease</keyword>
<dbReference type="InterPro" id="IPR001375">
    <property type="entry name" value="Peptidase_S9_cat"/>
</dbReference>
<dbReference type="InterPro" id="IPR011042">
    <property type="entry name" value="6-blade_b-propeller_TolB-like"/>
</dbReference>
<gene>
    <name evidence="5" type="ORF">HHL27_06615</name>
</gene>
<dbReference type="Proteomes" id="UP000583556">
    <property type="component" value="Unassembled WGS sequence"/>
</dbReference>
<dbReference type="Gene3D" id="2.120.10.30">
    <property type="entry name" value="TolB, C-terminal domain"/>
    <property type="match status" value="2"/>
</dbReference>
<evidence type="ECO:0000256" key="2">
    <source>
        <dbReference type="ARBA" id="ARBA00022825"/>
    </source>
</evidence>
<dbReference type="SUPFAM" id="SSF53474">
    <property type="entry name" value="alpha/beta-Hydrolases"/>
    <property type="match status" value="1"/>
</dbReference>
<dbReference type="PANTHER" id="PTHR42776">
    <property type="entry name" value="SERINE PEPTIDASE S9 FAMILY MEMBER"/>
    <property type="match status" value="1"/>
</dbReference>
<keyword evidence="6" id="KW-1185">Reference proteome</keyword>
<name>A0A7Y0BMR3_9SPHN</name>
<keyword evidence="3" id="KW-0732">Signal</keyword>
<organism evidence="5 6">
    <name type="scientific">Novosphingobium olei</name>
    <dbReference type="NCBI Taxonomy" id="2728851"/>
    <lineage>
        <taxon>Bacteria</taxon>
        <taxon>Pseudomonadati</taxon>
        <taxon>Pseudomonadota</taxon>
        <taxon>Alphaproteobacteria</taxon>
        <taxon>Sphingomonadales</taxon>
        <taxon>Sphingomonadaceae</taxon>
        <taxon>Novosphingobium</taxon>
    </lineage>
</organism>
<evidence type="ECO:0000256" key="3">
    <source>
        <dbReference type="SAM" id="SignalP"/>
    </source>
</evidence>
<dbReference type="Gene3D" id="3.40.50.1820">
    <property type="entry name" value="alpha/beta hydrolase"/>
    <property type="match status" value="1"/>
</dbReference>
<keyword evidence="2" id="KW-0645">Protease</keyword>
<dbReference type="InterPro" id="IPR029058">
    <property type="entry name" value="AB_hydrolase_fold"/>
</dbReference>
<dbReference type="PANTHER" id="PTHR42776:SF27">
    <property type="entry name" value="DIPEPTIDYL PEPTIDASE FAMILY MEMBER 6"/>
    <property type="match status" value="1"/>
</dbReference>
<dbReference type="GO" id="GO:0006508">
    <property type="term" value="P:proteolysis"/>
    <property type="evidence" value="ECO:0007669"/>
    <property type="project" value="InterPro"/>
</dbReference>
<evidence type="ECO:0000256" key="1">
    <source>
        <dbReference type="ARBA" id="ARBA00022801"/>
    </source>
</evidence>
<keyword evidence="1" id="KW-0378">Hydrolase</keyword>
<dbReference type="Pfam" id="PF00326">
    <property type="entry name" value="Peptidase_S9"/>
    <property type="match status" value="1"/>
</dbReference>
<dbReference type="RefSeq" id="WP_169492577.1">
    <property type="nucleotide sequence ID" value="NZ_JABBGM010000002.1"/>
</dbReference>
<accession>A0A7Y0BMR3</accession>
<dbReference type="SUPFAM" id="SSF82171">
    <property type="entry name" value="DPP6 N-terminal domain-like"/>
    <property type="match status" value="1"/>
</dbReference>
<dbReference type="AlphaFoldDB" id="A0A7Y0BMR3"/>
<dbReference type="InterPro" id="IPR011659">
    <property type="entry name" value="WD40"/>
</dbReference>
<dbReference type="Pfam" id="PF07676">
    <property type="entry name" value="PD40"/>
    <property type="match status" value="2"/>
</dbReference>
<evidence type="ECO:0000313" key="5">
    <source>
        <dbReference type="EMBL" id="NML93342.1"/>
    </source>
</evidence>
<proteinExistence type="predicted"/>